<comment type="caution">
    <text evidence="1">The sequence shown here is derived from an EMBL/GenBank/DDBJ whole genome shotgun (WGS) entry which is preliminary data.</text>
</comment>
<gene>
    <name evidence="1" type="ORF">NDI79_12520</name>
</gene>
<dbReference type="RefSeq" id="WP_310928841.1">
    <property type="nucleotide sequence ID" value="NZ_JAMQOQ010000003.1"/>
</dbReference>
<name>A0ABU2G3F5_9EURY</name>
<keyword evidence="2" id="KW-1185">Reference proteome</keyword>
<accession>A0ABU2G3F5</accession>
<evidence type="ECO:0000313" key="2">
    <source>
        <dbReference type="Proteomes" id="UP001254813"/>
    </source>
</evidence>
<dbReference type="Proteomes" id="UP001254813">
    <property type="component" value="Unassembled WGS sequence"/>
</dbReference>
<proteinExistence type="predicted"/>
<organism evidence="1 2">
    <name type="scientific">Halogeometricum luteum</name>
    <dbReference type="NCBI Taxonomy" id="2950537"/>
    <lineage>
        <taxon>Archaea</taxon>
        <taxon>Methanobacteriati</taxon>
        <taxon>Methanobacteriota</taxon>
        <taxon>Stenosarchaea group</taxon>
        <taxon>Halobacteria</taxon>
        <taxon>Halobacteriales</taxon>
        <taxon>Haloferacaceae</taxon>
        <taxon>Halogeometricum</taxon>
    </lineage>
</organism>
<evidence type="ECO:0000313" key="1">
    <source>
        <dbReference type="EMBL" id="MDS0294996.1"/>
    </source>
</evidence>
<dbReference type="EMBL" id="JAMQOQ010000003">
    <property type="protein sequence ID" value="MDS0294996.1"/>
    <property type="molecule type" value="Genomic_DNA"/>
</dbReference>
<evidence type="ECO:0008006" key="3">
    <source>
        <dbReference type="Google" id="ProtNLM"/>
    </source>
</evidence>
<reference evidence="1 2" key="1">
    <citation type="submission" date="2022-06" db="EMBL/GenBank/DDBJ databases">
        <title>Halogeometricum sp. a new haloarchaeum isolate from saline soil.</title>
        <authorList>
            <person name="Strakova D."/>
            <person name="Galisteo C."/>
            <person name="Sanchez-Porro C."/>
            <person name="Ventosa A."/>
        </authorList>
    </citation>
    <scope>NUCLEOTIDE SEQUENCE [LARGE SCALE GENOMIC DNA]</scope>
    <source>
        <strain evidence="2">S3BR25-2</strain>
    </source>
</reference>
<protein>
    <recommendedName>
        <fullName evidence="3">Small CPxCG-related zinc finger protein</fullName>
    </recommendedName>
</protein>
<sequence length="63" mass="6888">MTTTNPDEALTVTCPDCDGEFSVEMTSRVERADYDPDGVVDADCGRCGRNFAVGFQRRRGPKA</sequence>